<gene>
    <name evidence="7" type="ORF">CJOHNSTONI_LOCUS1038</name>
</gene>
<evidence type="ECO:0000256" key="1">
    <source>
        <dbReference type="ARBA" id="ARBA00022723"/>
    </source>
</evidence>
<evidence type="ECO:0000256" key="3">
    <source>
        <dbReference type="ARBA" id="ARBA00022833"/>
    </source>
</evidence>
<evidence type="ECO:0000259" key="6">
    <source>
        <dbReference type="PROSITE" id="PS50808"/>
    </source>
</evidence>
<sequence length="478" mass="52902">MLEGRNETSPTNSDTIIRPDDCVNSENNNNHSIDNSVADCKNGLSSTKISNPSTSCPTTIIVDEKKEVDSANNMLNLNNIGEYSVEMLARLTSSTMTILANHHSGNNMKNGTTKKQKSQKFKPSSVWKHFVRLSDGNVRCVHCAKVLKRKDSSTKTMWGHLRAIHFKGQDWTVLQQRALRDRNRPQTNRIDVPSLDELNSSGIITTQNWLEQRVGILCDKPQEAQTPTSEMTGQLDELSTDWSNRSSSLVSNSCTTNSKNIDQNTINDCTYNGNGLNTTCAQSSDRNTDEKSLNFLSSIPHTSEVINITAGYNGSTDNHCSALSGRLKEENSNGGYSSADISSAALNVSNSLISPAQNHVNVTDQSISSINSALLHIFDSFSIFDPDSMVIFMRAATDLDCTLSFHCRNNQPQLSFESNRTAANKLKGVEVCLTEMDDEVNIVVQNDGIELDRESWKKTDKAQFMWAIRGKCQKVLTQ</sequence>
<feature type="region of interest" description="Disordered" evidence="5">
    <location>
        <begin position="1"/>
        <end position="30"/>
    </location>
</feature>
<dbReference type="EMBL" id="CAKAEH010000305">
    <property type="protein sequence ID" value="CAG9530548.1"/>
    <property type="molecule type" value="Genomic_DNA"/>
</dbReference>
<dbReference type="OrthoDB" id="5812526at2759"/>
<dbReference type="InterPro" id="IPR036236">
    <property type="entry name" value="Znf_C2H2_sf"/>
</dbReference>
<dbReference type="SUPFAM" id="SSF57667">
    <property type="entry name" value="beta-beta-alpha zinc fingers"/>
    <property type="match status" value="1"/>
</dbReference>
<protein>
    <recommendedName>
        <fullName evidence="6">BED-type domain-containing protein</fullName>
    </recommendedName>
</protein>
<evidence type="ECO:0000256" key="2">
    <source>
        <dbReference type="ARBA" id="ARBA00022771"/>
    </source>
</evidence>
<proteinExistence type="predicted"/>
<keyword evidence="3" id="KW-0862">Zinc</keyword>
<dbReference type="AlphaFoldDB" id="A0A8J2Q0D9"/>
<feature type="region of interest" description="Disordered" evidence="5">
    <location>
        <begin position="102"/>
        <end position="121"/>
    </location>
</feature>
<evidence type="ECO:0000256" key="4">
    <source>
        <dbReference type="PROSITE-ProRule" id="PRU00027"/>
    </source>
</evidence>
<dbReference type="GO" id="GO:0008270">
    <property type="term" value="F:zinc ion binding"/>
    <property type="evidence" value="ECO:0007669"/>
    <property type="project" value="UniProtKB-KW"/>
</dbReference>
<evidence type="ECO:0000313" key="8">
    <source>
        <dbReference type="Proteomes" id="UP000746747"/>
    </source>
</evidence>
<keyword evidence="2 4" id="KW-0863">Zinc-finger</keyword>
<organism evidence="7 8">
    <name type="scientific">Cercopithifilaria johnstoni</name>
    <dbReference type="NCBI Taxonomy" id="2874296"/>
    <lineage>
        <taxon>Eukaryota</taxon>
        <taxon>Metazoa</taxon>
        <taxon>Ecdysozoa</taxon>
        <taxon>Nematoda</taxon>
        <taxon>Chromadorea</taxon>
        <taxon>Rhabditida</taxon>
        <taxon>Spirurina</taxon>
        <taxon>Spiruromorpha</taxon>
        <taxon>Filarioidea</taxon>
        <taxon>Onchocercidae</taxon>
        <taxon>Cercopithifilaria</taxon>
    </lineage>
</organism>
<feature type="domain" description="BED-type" evidence="6">
    <location>
        <begin position="121"/>
        <end position="165"/>
    </location>
</feature>
<reference evidence="7" key="1">
    <citation type="submission" date="2021-09" db="EMBL/GenBank/DDBJ databases">
        <authorList>
            <consortium name="Pathogen Informatics"/>
        </authorList>
    </citation>
    <scope>NUCLEOTIDE SEQUENCE</scope>
</reference>
<keyword evidence="1" id="KW-0479">Metal-binding</keyword>
<keyword evidence="8" id="KW-1185">Reference proteome</keyword>
<dbReference type="SMART" id="SM00614">
    <property type="entry name" value="ZnF_BED"/>
    <property type="match status" value="1"/>
</dbReference>
<feature type="compositionally biased region" description="Polar residues" evidence="5">
    <location>
        <begin position="102"/>
        <end position="111"/>
    </location>
</feature>
<evidence type="ECO:0000313" key="7">
    <source>
        <dbReference type="EMBL" id="CAG9530548.1"/>
    </source>
</evidence>
<dbReference type="InterPro" id="IPR003656">
    <property type="entry name" value="Znf_BED"/>
</dbReference>
<accession>A0A8J2Q0D9</accession>
<evidence type="ECO:0000256" key="5">
    <source>
        <dbReference type="SAM" id="MobiDB-lite"/>
    </source>
</evidence>
<comment type="caution">
    <text evidence="7">The sequence shown here is derived from an EMBL/GenBank/DDBJ whole genome shotgun (WGS) entry which is preliminary data.</text>
</comment>
<dbReference type="GO" id="GO:0003677">
    <property type="term" value="F:DNA binding"/>
    <property type="evidence" value="ECO:0007669"/>
    <property type="project" value="InterPro"/>
</dbReference>
<name>A0A8J2Q0D9_9BILA</name>
<dbReference type="PROSITE" id="PS50808">
    <property type="entry name" value="ZF_BED"/>
    <property type="match status" value="1"/>
</dbReference>
<dbReference type="Proteomes" id="UP000746747">
    <property type="component" value="Unassembled WGS sequence"/>
</dbReference>
<dbReference type="Pfam" id="PF02892">
    <property type="entry name" value="zf-BED"/>
    <property type="match status" value="1"/>
</dbReference>